<dbReference type="SUPFAM" id="SSF51905">
    <property type="entry name" value="FAD/NAD(P)-binding domain"/>
    <property type="match status" value="1"/>
</dbReference>
<feature type="region of interest" description="Disordered" evidence="1">
    <location>
        <begin position="1"/>
        <end position="33"/>
    </location>
</feature>
<dbReference type="Proteomes" id="UP001597024">
    <property type="component" value="Unassembled WGS sequence"/>
</dbReference>
<evidence type="ECO:0000313" key="2">
    <source>
        <dbReference type="EMBL" id="MFD0889677.1"/>
    </source>
</evidence>
<feature type="non-terminal residue" evidence="2">
    <location>
        <position position="87"/>
    </location>
</feature>
<evidence type="ECO:0000256" key="1">
    <source>
        <dbReference type="SAM" id="MobiDB-lite"/>
    </source>
</evidence>
<dbReference type="InterPro" id="IPR036188">
    <property type="entry name" value="FAD/NAD-bd_sf"/>
</dbReference>
<accession>A0ABW3E2V4</accession>
<proteinExistence type="predicted"/>
<reference evidence="3" key="1">
    <citation type="journal article" date="2019" name="Int. J. Syst. Evol. Microbiol.">
        <title>The Global Catalogue of Microorganisms (GCM) 10K type strain sequencing project: providing services to taxonomists for standard genome sequencing and annotation.</title>
        <authorList>
            <consortium name="The Broad Institute Genomics Platform"/>
            <consortium name="The Broad Institute Genome Sequencing Center for Infectious Disease"/>
            <person name="Wu L."/>
            <person name="Ma J."/>
        </authorList>
    </citation>
    <scope>NUCLEOTIDE SEQUENCE [LARGE SCALE GENOMIC DNA]</scope>
    <source>
        <strain evidence="3">CCUG 62974</strain>
    </source>
</reference>
<dbReference type="Gene3D" id="3.50.50.60">
    <property type="entry name" value="FAD/NAD(P)-binding domain"/>
    <property type="match status" value="1"/>
</dbReference>
<dbReference type="Pfam" id="PF13450">
    <property type="entry name" value="NAD_binding_8"/>
    <property type="match status" value="1"/>
</dbReference>
<keyword evidence="3" id="KW-1185">Reference proteome</keyword>
<organism evidence="2 3">
    <name type="scientific">Streptosporangium algeriense</name>
    <dbReference type="NCBI Taxonomy" id="1682748"/>
    <lineage>
        <taxon>Bacteria</taxon>
        <taxon>Bacillati</taxon>
        <taxon>Actinomycetota</taxon>
        <taxon>Actinomycetes</taxon>
        <taxon>Streptosporangiales</taxon>
        <taxon>Streptosporangiaceae</taxon>
        <taxon>Streptosporangium</taxon>
    </lineage>
</organism>
<sequence length="87" mass="8997">MASRSGTARHRARDTRPGPGGGTRGRPWGEVRSGVMEGNRCHVVVVGGGIAGLAAAWYLRQGGEGVRVTVLDGARRIGGKLFASEVA</sequence>
<gene>
    <name evidence="2" type="ORF">ACFQ08_34500</name>
</gene>
<dbReference type="EMBL" id="JBHTHX010001970">
    <property type="protein sequence ID" value="MFD0889677.1"/>
    <property type="molecule type" value="Genomic_DNA"/>
</dbReference>
<protein>
    <submittedName>
        <fullName evidence="2">FAD-dependent oxidoreductase</fullName>
    </submittedName>
</protein>
<comment type="caution">
    <text evidence="2">The sequence shown here is derived from an EMBL/GenBank/DDBJ whole genome shotgun (WGS) entry which is preliminary data.</text>
</comment>
<evidence type="ECO:0000313" key="3">
    <source>
        <dbReference type="Proteomes" id="UP001597024"/>
    </source>
</evidence>
<name>A0ABW3E2V4_9ACTN</name>